<dbReference type="HAMAP" id="MF_00181">
    <property type="entry name" value="Cytosol_peptidase_M17"/>
    <property type="match status" value="1"/>
</dbReference>
<dbReference type="PRINTS" id="PR00481">
    <property type="entry name" value="LAMNOPPTDASE"/>
</dbReference>
<keyword evidence="8" id="KW-0464">Manganese</keyword>
<evidence type="ECO:0000313" key="11">
    <source>
        <dbReference type="Proteomes" id="UP000539111"/>
    </source>
</evidence>
<feature type="binding site" evidence="8">
    <location>
        <position position="350"/>
    </location>
    <ligand>
        <name>Mn(2+)</name>
        <dbReference type="ChEBI" id="CHEBI:29035"/>
        <label>1</label>
    </ligand>
</feature>
<dbReference type="PANTHER" id="PTHR11963:SF23">
    <property type="entry name" value="CYTOSOL AMINOPEPTIDASE"/>
    <property type="match status" value="1"/>
</dbReference>
<keyword evidence="4 8" id="KW-0031">Aminopeptidase</keyword>
<dbReference type="PROSITE" id="PS00631">
    <property type="entry name" value="CYTOSOL_AP"/>
    <property type="match status" value="1"/>
</dbReference>
<feature type="binding site" evidence="8">
    <location>
        <position position="273"/>
    </location>
    <ligand>
        <name>Mn(2+)</name>
        <dbReference type="ChEBI" id="CHEBI:29035"/>
        <label>2</label>
    </ligand>
</feature>
<dbReference type="CDD" id="cd00433">
    <property type="entry name" value="Peptidase_M17"/>
    <property type="match status" value="1"/>
</dbReference>
<gene>
    <name evidence="8" type="primary">pepA</name>
    <name evidence="10" type="ORF">BJY26_002641</name>
</gene>
<organism evidence="10 11">
    <name type="scientific">Spelaeicoccus albus</name>
    <dbReference type="NCBI Taxonomy" id="1280376"/>
    <lineage>
        <taxon>Bacteria</taxon>
        <taxon>Bacillati</taxon>
        <taxon>Actinomycetota</taxon>
        <taxon>Actinomycetes</taxon>
        <taxon>Micrococcales</taxon>
        <taxon>Brevibacteriaceae</taxon>
        <taxon>Spelaeicoccus</taxon>
    </lineage>
</organism>
<keyword evidence="8" id="KW-0963">Cytoplasm</keyword>
<dbReference type="GO" id="GO:0005737">
    <property type="term" value="C:cytoplasm"/>
    <property type="evidence" value="ECO:0007669"/>
    <property type="project" value="UniProtKB-SubCell"/>
</dbReference>
<dbReference type="EC" id="3.4.11.10" evidence="8"/>
<feature type="domain" description="Cytosol aminopeptidase" evidence="9">
    <location>
        <begin position="348"/>
        <end position="355"/>
    </location>
</feature>
<protein>
    <recommendedName>
        <fullName evidence="8">Probable cytosol aminopeptidase</fullName>
        <ecNumber evidence="8">3.4.11.1</ecNumber>
    </recommendedName>
    <alternativeName>
        <fullName evidence="8">Leucine aminopeptidase</fullName>
        <shortName evidence="8">LAP</shortName>
        <ecNumber evidence="8">3.4.11.10</ecNumber>
    </alternativeName>
    <alternativeName>
        <fullName evidence="8">Leucyl aminopeptidase</fullName>
    </alternativeName>
</protein>
<feature type="active site" evidence="8">
    <location>
        <position position="354"/>
    </location>
</feature>
<proteinExistence type="inferred from homology"/>
<reference evidence="10 11" key="1">
    <citation type="submission" date="2020-07" db="EMBL/GenBank/DDBJ databases">
        <title>Sequencing the genomes of 1000 actinobacteria strains.</title>
        <authorList>
            <person name="Klenk H.-P."/>
        </authorList>
    </citation>
    <scope>NUCLEOTIDE SEQUENCE [LARGE SCALE GENOMIC DNA]</scope>
    <source>
        <strain evidence="10 11">DSM 26341</strain>
    </source>
</reference>
<dbReference type="GO" id="GO:0030145">
    <property type="term" value="F:manganese ion binding"/>
    <property type="evidence" value="ECO:0007669"/>
    <property type="project" value="UniProtKB-UniRule"/>
</dbReference>
<keyword evidence="11" id="KW-1185">Reference proteome</keyword>
<feature type="active site" evidence="8">
    <location>
        <position position="280"/>
    </location>
</feature>
<dbReference type="PANTHER" id="PTHR11963">
    <property type="entry name" value="LEUCINE AMINOPEPTIDASE-RELATED"/>
    <property type="match status" value="1"/>
</dbReference>
<dbReference type="EC" id="3.4.11.1" evidence="8"/>
<dbReference type="EMBL" id="JACBZP010000001">
    <property type="protein sequence ID" value="NYI68335.1"/>
    <property type="molecule type" value="Genomic_DNA"/>
</dbReference>
<dbReference type="SUPFAM" id="SSF53187">
    <property type="entry name" value="Zn-dependent exopeptidases"/>
    <property type="match status" value="1"/>
</dbReference>
<feature type="binding site" evidence="8">
    <location>
        <position position="273"/>
    </location>
    <ligand>
        <name>Mn(2+)</name>
        <dbReference type="ChEBI" id="CHEBI:29035"/>
        <label>1</label>
    </ligand>
</feature>
<evidence type="ECO:0000256" key="1">
    <source>
        <dbReference type="ARBA" id="ARBA00000135"/>
    </source>
</evidence>
<dbReference type="Gene3D" id="3.40.220.10">
    <property type="entry name" value="Leucine Aminopeptidase, subunit E, domain 1"/>
    <property type="match status" value="1"/>
</dbReference>
<name>A0A7Z0D3T2_9MICO</name>
<feature type="binding site" evidence="8">
    <location>
        <position position="352"/>
    </location>
    <ligand>
        <name>Mn(2+)</name>
        <dbReference type="ChEBI" id="CHEBI:29035"/>
        <label>2</label>
    </ligand>
</feature>
<feature type="binding site" evidence="8">
    <location>
        <position position="268"/>
    </location>
    <ligand>
        <name>Mn(2+)</name>
        <dbReference type="ChEBI" id="CHEBI:29035"/>
        <label>2</label>
    </ligand>
</feature>
<evidence type="ECO:0000256" key="7">
    <source>
        <dbReference type="ARBA" id="ARBA00049972"/>
    </source>
</evidence>
<evidence type="ECO:0000256" key="3">
    <source>
        <dbReference type="ARBA" id="ARBA00009528"/>
    </source>
</evidence>
<dbReference type="Proteomes" id="UP000539111">
    <property type="component" value="Unassembled WGS sequence"/>
</dbReference>
<evidence type="ECO:0000256" key="6">
    <source>
        <dbReference type="ARBA" id="ARBA00022801"/>
    </source>
</evidence>
<keyword evidence="6 8" id="KW-0378">Hydrolase</keyword>
<dbReference type="InterPro" id="IPR023042">
    <property type="entry name" value="Peptidase_M17_leu_NH2_pept"/>
</dbReference>
<evidence type="ECO:0000313" key="10">
    <source>
        <dbReference type="EMBL" id="NYI68335.1"/>
    </source>
</evidence>
<feature type="binding site" evidence="8">
    <location>
        <position position="352"/>
    </location>
    <ligand>
        <name>Mn(2+)</name>
        <dbReference type="ChEBI" id="CHEBI:29035"/>
        <label>1</label>
    </ligand>
</feature>
<dbReference type="InterPro" id="IPR008283">
    <property type="entry name" value="Peptidase_M17_N"/>
</dbReference>
<dbReference type="RefSeq" id="WP_179428697.1">
    <property type="nucleotide sequence ID" value="NZ_JACBZP010000001.1"/>
</dbReference>
<comment type="catalytic activity">
    <reaction evidence="2 8">
        <text>Release of an N-terminal amino acid, preferentially leucine, but not glutamic or aspartic acids.</text>
        <dbReference type="EC" id="3.4.11.10"/>
    </reaction>
</comment>
<dbReference type="InterPro" id="IPR043472">
    <property type="entry name" value="Macro_dom-like"/>
</dbReference>
<sequence>MQAAVSAKDPKSVSADTLVVGLTAGRDGVVELVDAGLPKKACEAVTAGLKAVGATAAAEKTHRIPAPDAVSAGSVLGIGLGDFDASALETDDGRDEAREKLRRAAGAAARALGGTTSVAFALPAPDAGAVGAIAEGALIGAYAFRQFKTGSDSSAPVSSVTVVSPAGRHKTARAAVDRALVVARAVHGARDLVNRPPSDLYPASFADSVRSAAKGRNVTVTVMDENQLAKEGFGGILGVGQGSVRPPRLVKVDYAPAKASKHIAVVGKGITFDSGGISLKPAAGMEAMKDDMGGAAAAFESVLAVADLGLPVRVTAWLAIAENMPGGAAQRPSDVLRMHGGKTVEVLNTDAEGRLVMADALVAATDENPDVVLDVATLTGAQMVALGDKVSGVMGDDALRSQVVAAAQRAGEQFWPMPLPVELREGLDSQTADIANVGTKFGGMLVAGLFLKEFIGPVGGKKVREKGTDAPRIPWAHLDIAGPAFNAGAPFGYTGKEGTGVPVRTLVSLAEDIAAG</sequence>
<comment type="caution">
    <text evidence="10">The sequence shown here is derived from an EMBL/GenBank/DDBJ whole genome shotgun (WGS) entry which is preliminary data.</text>
</comment>
<comment type="subcellular location">
    <subcellularLocation>
        <location evidence="8">Cytoplasm</location>
    </subcellularLocation>
</comment>
<comment type="cofactor">
    <cofactor evidence="8">
        <name>Mn(2+)</name>
        <dbReference type="ChEBI" id="CHEBI:29035"/>
    </cofactor>
    <text evidence="8">Binds 2 manganese ions per subunit.</text>
</comment>
<dbReference type="GO" id="GO:0070006">
    <property type="term" value="F:metalloaminopeptidase activity"/>
    <property type="evidence" value="ECO:0007669"/>
    <property type="project" value="InterPro"/>
</dbReference>
<feature type="binding site" evidence="8">
    <location>
        <position position="291"/>
    </location>
    <ligand>
        <name>Mn(2+)</name>
        <dbReference type="ChEBI" id="CHEBI:29035"/>
        <label>2</label>
    </ligand>
</feature>
<keyword evidence="5 8" id="KW-0645">Protease</keyword>
<dbReference type="InterPro" id="IPR011356">
    <property type="entry name" value="Leucine_aapep/pepB"/>
</dbReference>
<dbReference type="Pfam" id="PF00883">
    <property type="entry name" value="Peptidase_M17"/>
    <property type="match status" value="1"/>
</dbReference>
<dbReference type="Gene3D" id="3.40.630.10">
    <property type="entry name" value="Zn peptidases"/>
    <property type="match status" value="1"/>
</dbReference>
<dbReference type="AlphaFoldDB" id="A0A7Z0D3T2"/>
<dbReference type="SUPFAM" id="SSF52949">
    <property type="entry name" value="Macro domain-like"/>
    <property type="match status" value="1"/>
</dbReference>
<comment type="function">
    <text evidence="7 8">Presumably involved in the processing and regular turnover of intracellular proteins. Catalyzes the removal of unsubstituted N-terminal amino acids from various peptides.</text>
</comment>
<evidence type="ECO:0000256" key="4">
    <source>
        <dbReference type="ARBA" id="ARBA00022438"/>
    </source>
</evidence>
<dbReference type="GO" id="GO:0006508">
    <property type="term" value="P:proteolysis"/>
    <property type="evidence" value="ECO:0007669"/>
    <property type="project" value="UniProtKB-KW"/>
</dbReference>
<evidence type="ECO:0000256" key="2">
    <source>
        <dbReference type="ARBA" id="ARBA00000967"/>
    </source>
</evidence>
<comment type="catalytic activity">
    <reaction evidence="1 8">
        <text>Release of an N-terminal amino acid, Xaa-|-Yaa-, in which Xaa is preferably Leu, but may be other amino acids including Pro although not Arg or Lys, and Yaa may be Pro. Amino acid amides and methyl esters are also readily hydrolyzed, but rates on arylamides are exceedingly low.</text>
        <dbReference type="EC" id="3.4.11.1"/>
    </reaction>
</comment>
<evidence type="ECO:0000259" key="9">
    <source>
        <dbReference type="PROSITE" id="PS00631"/>
    </source>
</evidence>
<dbReference type="InterPro" id="IPR000819">
    <property type="entry name" value="Peptidase_M17_C"/>
</dbReference>
<evidence type="ECO:0000256" key="5">
    <source>
        <dbReference type="ARBA" id="ARBA00022670"/>
    </source>
</evidence>
<dbReference type="Pfam" id="PF02789">
    <property type="entry name" value="Peptidase_M17_N"/>
    <property type="match status" value="1"/>
</dbReference>
<dbReference type="NCBIfam" id="NF002073">
    <property type="entry name" value="PRK00913.1-2"/>
    <property type="match status" value="1"/>
</dbReference>
<accession>A0A7Z0D3T2</accession>
<evidence type="ECO:0000256" key="8">
    <source>
        <dbReference type="HAMAP-Rule" id="MF_00181"/>
    </source>
</evidence>
<comment type="similarity">
    <text evidence="3 8">Belongs to the peptidase M17 family.</text>
</comment>
<keyword evidence="8" id="KW-0479">Metal-binding</keyword>